<keyword evidence="5" id="KW-1278">Translocase</keyword>
<keyword evidence="4 8" id="KW-0067">ATP-binding</keyword>
<evidence type="ECO:0000256" key="5">
    <source>
        <dbReference type="ARBA" id="ARBA00022967"/>
    </source>
</evidence>
<evidence type="ECO:0000256" key="1">
    <source>
        <dbReference type="ARBA" id="ARBA00022448"/>
    </source>
</evidence>
<dbReference type="PROSITE" id="PS00211">
    <property type="entry name" value="ABC_TRANSPORTER_1"/>
    <property type="match status" value="1"/>
</dbReference>
<gene>
    <name evidence="8" type="primary">phnC</name>
    <name evidence="8" type="ORF">C7R54_27315</name>
</gene>
<dbReference type="RefSeq" id="WP_129154100.1">
    <property type="nucleotide sequence ID" value="NZ_JBHSDO010000001.1"/>
</dbReference>
<organism evidence="8 9">
    <name type="scientific">Achromobacter aloeverae</name>
    <dbReference type="NCBI Taxonomy" id="1750518"/>
    <lineage>
        <taxon>Bacteria</taxon>
        <taxon>Pseudomonadati</taxon>
        <taxon>Pseudomonadota</taxon>
        <taxon>Betaproteobacteria</taxon>
        <taxon>Burkholderiales</taxon>
        <taxon>Alcaligenaceae</taxon>
        <taxon>Achromobacter</taxon>
    </lineage>
</organism>
<evidence type="ECO:0000256" key="3">
    <source>
        <dbReference type="ARBA" id="ARBA00022741"/>
    </source>
</evidence>
<dbReference type="GO" id="GO:0005524">
    <property type="term" value="F:ATP binding"/>
    <property type="evidence" value="ECO:0007669"/>
    <property type="project" value="UniProtKB-KW"/>
</dbReference>
<protein>
    <submittedName>
        <fullName evidence="8">Phosphonate ABC transporter ATP-binding protein</fullName>
    </submittedName>
</protein>
<dbReference type="Pfam" id="PF00005">
    <property type="entry name" value="ABC_tran"/>
    <property type="match status" value="1"/>
</dbReference>
<name>A0A4Q1HDH3_9BURK</name>
<dbReference type="Proteomes" id="UP000290849">
    <property type="component" value="Unassembled WGS sequence"/>
</dbReference>
<keyword evidence="3" id="KW-0547">Nucleotide-binding</keyword>
<keyword evidence="1" id="KW-0813">Transport</keyword>
<evidence type="ECO:0000256" key="6">
    <source>
        <dbReference type="ARBA" id="ARBA00023136"/>
    </source>
</evidence>
<dbReference type="EMBL" id="PYAL01000010">
    <property type="protein sequence ID" value="RXN83209.1"/>
    <property type="molecule type" value="Genomic_DNA"/>
</dbReference>
<keyword evidence="6" id="KW-0472">Membrane</keyword>
<dbReference type="InterPro" id="IPR027417">
    <property type="entry name" value="P-loop_NTPase"/>
</dbReference>
<dbReference type="GO" id="GO:0016020">
    <property type="term" value="C:membrane"/>
    <property type="evidence" value="ECO:0007669"/>
    <property type="project" value="InterPro"/>
</dbReference>
<dbReference type="PANTHER" id="PTHR43166:SF6">
    <property type="entry name" value="PHOSPHONATES IMPORT ATP-BINDING PROTEIN PHNC"/>
    <property type="match status" value="1"/>
</dbReference>
<dbReference type="InterPro" id="IPR050086">
    <property type="entry name" value="MetN_ABC_transporter-like"/>
</dbReference>
<dbReference type="PROSITE" id="PS50893">
    <property type="entry name" value="ABC_TRANSPORTER_2"/>
    <property type="match status" value="1"/>
</dbReference>
<dbReference type="SUPFAM" id="SSF52540">
    <property type="entry name" value="P-loop containing nucleoside triphosphate hydrolases"/>
    <property type="match status" value="1"/>
</dbReference>
<dbReference type="PANTHER" id="PTHR43166">
    <property type="entry name" value="AMINO ACID IMPORT ATP-BINDING PROTEIN"/>
    <property type="match status" value="1"/>
</dbReference>
<proteinExistence type="predicted"/>
<evidence type="ECO:0000313" key="9">
    <source>
        <dbReference type="Proteomes" id="UP000290849"/>
    </source>
</evidence>
<keyword evidence="9" id="KW-1185">Reference proteome</keyword>
<keyword evidence="2" id="KW-1003">Cell membrane</keyword>
<evidence type="ECO:0000313" key="8">
    <source>
        <dbReference type="EMBL" id="RXN83209.1"/>
    </source>
</evidence>
<dbReference type="GO" id="GO:0015416">
    <property type="term" value="F:ABC-type phosphonate transporter activity"/>
    <property type="evidence" value="ECO:0007669"/>
    <property type="project" value="InterPro"/>
</dbReference>
<accession>A0A4Q1HDH3</accession>
<comment type="caution">
    <text evidence="8">The sequence shown here is derived from an EMBL/GenBank/DDBJ whole genome shotgun (WGS) entry which is preliminary data.</text>
</comment>
<dbReference type="InterPro" id="IPR003439">
    <property type="entry name" value="ABC_transporter-like_ATP-bd"/>
</dbReference>
<feature type="domain" description="ABC transporter" evidence="7">
    <location>
        <begin position="5"/>
        <end position="251"/>
    </location>
</feature>
<evidence type="ECO:0000256" key="2">
    <source>
        <dbReference type="ARBA" id="ARBA00022475"/>
    </source>
</evidence>
<dbReference type="InterPro" id="IPR012693">
    <property type="entry name" value="ABC_transpr_PhnC"/>
</dbReference>
<dbReference type="OrthoDB" id="9802264at2"/>
<dbReference type="SMART" id="SM00382">
    <property type="entry name" value="AAA"/>
    <property type="match status" value="1"/>
</dbReference>
<dbReference type="GO" id="GO:0016887">
    <property type="term" value="F:ATP hydrolysis activity"/>
    <property type="evidence" value="ECO:0007669"/>
    <property type="project" value="InterPro"/>
</dbReference>
<dbReference type="NCBIfam" id="TIGR02315">
    <property type="entry name" value="ABC_phnC"/>
    <property type="match status" value="1"/>
</dbReference>
<reference evidence="8 9" key="1">
    <citation type="journal article" date="2017" name="Int. J. Syst. Evol. Microbiol.">
        <title>Achromobacter aloeverae sp. nov., isolated from the root of Aloe vera (L.) Burm.f.</title>
        <authorList>
            <person name="Kuncharoen N."/>
            <person name="Muramatsu Y."/>
            <person name="Shibata C."/>
            <person name="Kamakura Y."/>
            <person name="Nakagawa Y."/>
            <person name="Tanasupawat S."/>
        </authorList>
    </citation>
    <scope>NUCLEOTIDE SEQUENCE [LARGE SCALE GENOMIC DNA]</scope>
    <source>
        <strain evidence="8 9">AVA-1</strain>
    </source>
</reference>
<dbReference type="InterPro" id="IPR017871">
    <property type="entry name" value="ABC_transporter-like_CS"/>
</dbReference>
<dbReference type="Gene3D" id="3.40.50.300">
    <property type="entry name" value="P-loop containing nucleotide triphosphate hydrolases"/>
    <property type="match status" value="1"/>
</dbReference>
<dbReference type="CDD" id="cd03256">
    <property type="entry name" value="ABC_PhnC_transporter"/>
    <property type="match status" value="1"/>
</dbReference>
<sequence length="280" mass="29899">MTYAIEVKGLSKSFRSADKALDDVSLRIAPGEMVALLGASGSGKSTLLRHLAGFVAGDRGEITVNGQVIQSQGRISKRVRGARAGIGFVFQQFNLVGRLPVITNVLAGMLPRVPMYRSLLRWFRHDEIQVGLQALAQVGIDGYAFQRASTLSGGQQQRAAIARTLVQNARTILADEPIASLDPESSRRVMDTLAQINRSRGVAVVVSLHQVDVAMRYCPRVVALRRGKVVYDGPSAELSAAMLRDLYGADLNELMPGVDDVADADPAPGLAAAAPQLIAA</sequence>
<evidence type="ECO:0000259" key="7">
    <source>
        <dbReference type="PROSITE" id="PS50893"/>
    </source>
</evidence>
<dbReference type="InterPro" id="IPR003593">
    <property type="entry name" value="AAA+_ATPase"/>
</dbReference>
<dbReference type="AlphaFoldDB" id="A0A4Q1HDH3"/>
<evidence type="ECO:0000256" key="4">
    <source>
        <dbReference type="ARBA" id="ARBA00022840"/>
    </source>
</evidence>